<gene>
    <name evidence="1" type="ORF">CLCR_08016</name>
</gene>
<dbReference type="OrthoDB" id="2591256at2759"/>
<dbReference type="AlphaFoldDB" id="A0A1C1CUA7"/>
<comment type="caution">
    <text evidence="1">The sequence shown here is derived from an EMBL/GenBank/DDBJ whole genome shotgun (WGS) entry which is preliminary data.</text>
</comment>
<name>A0A1C1CUA7_9EURO</name>
<dbReference type="eggNOG" id="ENOG502QV7E">
    <property type="taxonomic scope" value="Eukaryota"/>
</dbReference>
<dbReference type="EMBL" id="LGRB01000009">
    <property type="protein sequence ID" value="OCT52057.1"/>
    <property type="molecule type" value="Genomic_DNA"/>
</dbReference>
<organism evidence="1 2">
    <name type="scientific">Cladophialophora carrionii</name>
    <dbReference type="NCBI Taxonomy" id="86049"/>
    <lineage>
        <taxon>Eukaryota</taxon>
        <taxon>Fungi</taxon>
        <taxon>Dikarya</taxon>
        <taxon>Ascomycota</taxon>
        <taxon>Pezizomycotina</taxon>
        <taxon>Eurotiomycetes</taxon>
        <taxon>Chaetothyriomycetidae</taxon>
        <taxon>Chaetothyriales</taxon>
        <taxon>Herpotrichiellaceae</taxon>
        <taxon>Cladophialophora</taxon>
    </lineage>
</organism>
<evidence type="ECO:0000313" key="2">
    <source>
        <dbReference type="Proteomes" id="UP000094526"/>
    </source>
</evidence>
<evidence type="ECO:0000313" key="1">
    <source>
        <dbReference type="EMBL" id="OCT52057.1"/>
    </source>
</evidence>
<accession>A0A1C1CUA7</accession>
<reference evidence="2" key="1">
    <citation type="submission" date="2015-07" db="EMBL/GenBank/DDBJ databases">
        <authorList>
            <person name="Teixeira M.M."/>
            <person name="Souza R.C."/>
            <person name="Almeida L.G."/>
            <person name="Vicente V.A."/>
            <person name="de Hoog S."/>
            <person name="Bocca A.L."/>
            <person name="de Almeida S.R."/>
            <person name="Vasconcelos A.T."/>
            <person name="Felipe M.S."/>
        </authorList>
    </citation>
    <scope>NUCLEOTIDE SEQUENCE [LARGE SCALE GENOMIC DNA]</scope>
    <source>
        <strain evidence="2">KSF</strain>
    </source>
</reference>
<dbReference type="VEuPathDB" id="FungiDB:G647_06077"/>
<sequence>MSLLIVSPNFELEDSFKSWNVPRRGEPGAHSWLQWLSLKSPALTAVPQEKGTSYRTTLIMLASLVLLLALWLQQCWAQNSRSCPAVTQHLTEPPYDNYFYSDCNSDSQVVVTSPLPDSNLSIIGPRFIVAWPAGASGICTFFQPLNGPNGSLAIELVNSTLGTPLGPVYRTTGNSDDPFVGVQGVLAFNSSATLTVPILGSIRTIRDFTEGPSLLRPVIQDATFCYVGLLCPDTDGDVGLDKVTTTIFTLVPYQNARSNITINQQNKTISFGAGFYAFSASFNYPQLTQLPPSQVLNTASQDLIDQQPDQTTSLSFLSYTEKLLAGAWRFLTYFGRDSMISALLLEPVLSQGNGSATEAVIGAVLERLNRSDGSVCHEETIGDYATYLNLQNNVTSTAPGFTYPMIDTDYYLPVLMAQYFNSSPSRVGPLLNRSAGSIDVQNRNLTYQALALINAQKIMNVTAAFAQNQTAANLIHLKPNEIVGQWRDSTYGLGGGRIPFDVNTALVPAALRAIGQLARTPGVYPNSTNTSSWRTLADTRAQIWEEHTLRFFETNITASTARSRLQNFANTATFYDGPANASSLPSSGNLTTYSIALNGYNNLSSVNVQHSDTGFRLFFVNASASTPEAAAQESRFINATASSLIRSFPAGLMTPQSMIVASPALSGSDVLIANFTNAAYHGCVVWSFQLSMMAKGLERQLARCDTNATSNNSNASTSPAWCGDPSVYNNVLLAYNTLWDSIEANSAQLQGEVWSWRYDNNNNTGNFTTLPLGVLPPPPGVSAGTESDIRQLWSLTFLAVTRNQNLTVTP</sequence>
<dbReference type="VEuPathDB" id="FungiDB:CLCR_08016"/>
<proteinExistence type="predicted"/>
<dbReference type="Proteomes" id="UP000094526">
    <property type="component" value="Unassembled WGS sequence"/>
</dbReference>
<protein>
    <submittedName>
        <fullName evidence="1">Glycogen debranching enzyme</fullName>
    </submittedName>
</protein>
<keyword evidence="2" id="KW-1185">Reference proteome</keyword>